<reference evidence="1 2" key="1">
    <citation type="submission" date="2015-09" db="EMBL/GenBank/DDBJ databases">
        <title>Complete genome of Psychrobacter urativorans R10.10B.</title>
        <authorList>
            <person name="See-Too W.S."/>
            <person name="Chan K.G."/>
        </authorList>
    </citation>
    <scope>NUCLEOTIDE SEQUENCE [LARGE SCALE GENOMIC DNA]</scope>
    <source>
        <strain evidence="1 2">R10.10B</strain>
    </source>
</reference>
<proteinExistence type="predicted"/>
<dbReference type="EMBL" id="CP012678">
    <property type="protein sequence ID" value="ALF59161.1"/>
    <property type="molecule type" value="Genomic_DNA"/>
</dbReference>
<protein>
    <submittedName>
        <fullName evidence="1">Uncharacterized protein</fullName>
    </submittedName>
</protein>
<keyword evidence="2" id="KW-1185">Reference proteome</keyword>
<evidence type="ECO:0000313" key="2">
    <source>
        <dbReference type="Proteomes" id="UP000059847"/>
    </source>
</evidence>
<name>A0A0M4TUC2_9GAMM</name>
<sequence>MKKVIFKIKREILLATNKFGFDLIRLSENYINEEWHSPIELLYKTNKPMVLVKVPIADIRFMAAHGFKAGKESNAPFITTIRKYANDGIKDYSESTLSHFYSSFQPKSVSEYLFLEKTENNILNSLPASGMAYPWSNLEPLDRIRQRTLEIEIDNIEHKSKIRIDGGDSFYGPVSLEKGELEYNRLINVYNSIKDNGFNVDIKGKNNIAAIVLESNGTYSYFINYGQHRVAALSNLDHEHIILQIQKGLIVRRSEVTFWPGVIKGYFTKSEALKVFDRIFTGRE</sequence>
<dbReference type="Proteomes" id="UP000059847">
    <property type="component" value="Chromosome"/>
</dbReference>
<dbReference type="AlphaFoldDB" id="A0A0M4TUC2"/>
<dbReference type="OrthoDB" id="2865096at2"/>
<accession>A0A0M4TUC2</accession>
<organism evidence="1 2">
    <name type="scientific">Psychrobacter urativorans</name>
    <dbReference type="NCBI Taxonomy" id="45610"/>
    <lineage>
        <taxon>Bacteria</taxon>
        <taxon>Pseudomonadati</taxon>
        <taxon>Pseudomonadota</taxon>
        <taxon>Gammaproteobacteria</taxon>
        <taxon>Moraxellales</taxon>
        <taxon>Moraxellaceae</taxon>
        <taxon>Psychrobacter</taxon>
    </lineage>
</organism>
<dbReference type="RefSeq" id="WP_062533556.1">
    <property type="nucleotide sequence ID" value="NZ_CP012678.1"/>
</dbReference>
<evidence type="ECO:0000313" key="1">
    <source>
        <dbReference type="EMBL" id="ALF59161.1"/>
    </source>
</evidence>
<gene>
    <name evidence="1" type="ORF">AOC03_03110</name>
</gene>
<dbReference type="STRING" id="45610.AOC03_03110"/>
<dbReference type="KEGG" id="pur:AOC03_03110"/>